<dbReference type="InterPro" id="IPR011990">
    <property type="entry name" value="TPR-like_helical_dom_sf"/>
</dbReference>
<dbReference type="InterPro" id="IPR010323">
    <property type="entry name" value="DUF924"/>
</dbReference>
<comment type="caution">
    <text evidence="2">The sequence shown here is derived from an EMBL/GenBank/DDBJ whole genome shotgun (WGS) entry which is preliminary data.</text>
</comment>
<dbReference type="Pfam" id="PF06041">
    <property type="entry name" value="DUF924"/>
    <property type="match status" value="1"/>
</dbReference>
<protein>
    <submittedName>
        <fullName evidence="2">Membrane protein</fullName>
    </submittedName>
</protein>
<reference evidence="2 3" key="1">
    <citation type="submission" date="2014-03" db="EMBL/GenBank/DDBJ databases">
        <title>Draft Genome Sequences of Four Burkholderia Strains.</title>
        <authorList>
            <person name="Liu X.Y."/>
            <person name="Li C.X."/>
            <person name="Xu J.H."/>
        </authorList>
    </citation>
    <scope>NUCLEOTIDE SEQUENCE [LARGE SCALE GENOMIC DNA]</scope>
    <source>
        <strain evidence="2 3">DSM 50014</strain>
    </source>
</reference>
<dbReference type="AlphaFoldDB" id="A0A069PDI5"/>
<evidence type="ECO:0000313" key="3">
    <source>
        <dbReference type="Proteomes" id="UP000027466"/>
    </source>
</evidence>
<dbReference type="SUPFAM" id="SSF48452">
    <property type="entry name" value="TPR-like"/>
    <property type="match status" value="1"/>
</dbReference>
<keyword evidence="3" id="KW-1185">Reference proteome</keyword>
<evidence type="ECO:0000313" key="2">
    <source>
        <dbReference type="EMBL" id="KDR38753.1"/>
    </source>
</evidence>
<sequence>MAHEPDELNKPDEPNEPGMAAMNDAVPLDPRAQALLDTWFGVPGSPEYGEERKAWFVKNRAFDAQLSGRFGTLLEDAHEGRLDHWANAPLGALALIVLLDQVSRNCYRGTPRAFAGDAKALALAKALVAAGEDRRMPTVQHRNFVYMPFEHDETLESQRESVRLFTALRDELGAGGYLEYAVKHAAVIERFGRFPHRNRILGREMRPEEEAWLAKHGGF</sequence>
<gene>
    <name evidence="2" type="ORF">BG61_37540</name>
</gene>
<dbReference type="STRING" id="60547.GCA_000751215_06436"/>
<proteinExistence type="predicted"/>
<evidence type="ECO:0000256" key="1">
    <source>
        <dbReference type="SAM" id="MobiDB-lite"/>
    </source>
</evidence>
<feature type="compositionally biased region" description="Basic and acidic residues" evidence="1">
    <location>
        <begin position="1"/>
        <end position="13"/>
    </location>
</feature>
<feature type="region of interest" description="Disordered" evidence="1">
    <location>
        <begin position="1"/>
        <end position="23"/>
    </location>
</feature>
<organism evidence="2 3">
    <name type="scientific">Caballeronia glathei</name>
    <dbReference type="NCBI Taxonomy" id="60547"/>
    <lineage>
        <taxon>Bacteria</taxon>
        <taxon>Pseudomonadati</taxon>
        <taxon>Pseudomonadota</taxon>
        <taxon>Betaproteobacteria</taxon>
        <taxon>Burkholderiales</taxon>
        <taxon>Burkholderiaceae</taxon>
        <taxon>Caballeronia</taxon>
    </lineage>
</organism>
<name>A0A069PDI5_9BURK</name>
<accession>A0A069PDI5</accession>
<dbReference type="Gene3D" id="1.25.40.10">
    <property type="entry name" value="Tetratricopeptide repeat domain"/>
    <property type="match status" value="1"/>
</dbReference>
<dbReference type="Proteomes" id="UP000027466">
    <property type="component" value="Unassembled WGS sequence"/>
</dbReference>
<dbReference type="EMBL" id="JFHC01000077">
    <property type="protein sequence ID" value="KDR38753.1"/>
    <property type="molecule type" value="Genomic_DNA"/>
</dbReference>
<dbReference type="Gene3D" id="1.20.58.320">
    <property type="entry name" value="TPR-like"/>
    <property type="match status" value="1"/>
</dbReference>